<dbReference type="PROSITE" id="PS50994">
    <property type="entry name" value="INTEGRASE"/>
    <property type="match status" value="1"/>
</dbReference>
<dbReference type="SUPFAM" id="SSF53098">
    <property type="entry name" value="Ribonuclease H-like"/>
    <property type="match status" value="1"/>
</dbReference>
<evidence type="ECO:0000256" key="1">
    <source>
        <dbReference type="ARBA" id="ARBA00009277"/>
    </source>
</evidence>
<sequence length="528" mass="59235">MPYRELIMVDIKEMLRRRAAGQSARHVARETGFDRKTVGRYFEAAATLPLPPDREPTDEESHAIAQRVQSRPVPDASEEWKEIGAHRARIEAWLAQPRPLKLTKIHTLLKRDHGVSASYDTLRRFAMEELAWRKKTPTVRVADTEPGEVAQIDFGLMGKLFDPATQRVRNLWVLVVTLAYSRYQFVWPSFEQTTAAVCAGLDAAWRFFGAMARVILPDNMKAIVLRADELAPVLVPAFLDYAQTRGLLVDAARVRSPRDKARVENQVAYVRESWFDGESFTSLDEARASAERWCRDVAGARVHGTTREVPREVFEARERSAMKPAPTAPFDVPHWTDAKVHPDHHVQVLRSLYSVPTRYVGSTVRVRADSVSVRIYAGTQLVKVHARVTPGKRSTDPSDYPVGKDIAAERDVASLIASAKKCGVHVGIYAERLLDVPLPWTRMRLVYALLRLCNKFGNGRVEAICQSALAFDVVDVQRVARMLETAKTPASPTTDERKVVALPTPRFARSTEHFATRTLAAAATKEEA</sequence>
<evidence type="ECO:0000313" key="4">
    <source>
        <dbReference type="Proteomes" id="UP000238348"/>
    </source>
</evidence>
<dbReference type="EMBL" id="CP012673">
    <property type="protein sequence ID" value="AUX38836.1"/>
    <property type="molecule type" value="Genomic_DNA"/>
</dbReference>
<comment type="similarity">
    <text evidence="1">Belongs to the transposase IS21/IS408/IS1162 family.</text>
</comment>
<dbReference type="InterPro" id="IPR012337">
    <property type="entry name" value="RNaseH-like_sf"/>
</dbReference>
<dbReference type="PANTHER" id="PTHR35004">
    <property type="entry name" value="TRANSPOSASE RV3428C-RELATED"/>
    <property type="match status" value="1"/>
</dbReference>
<dbReference type="NCBIfam" id="NF033546">
    <property type="entry name" value="transpos_IS21"/>
    <property type="match status" value="1"/>
</dbReference>
<dbReference type="Proteomes" id="UP000238348">
    <property type="component" value="Chromosome"/>
</dbReference>
<dbReference type="GO" id="GO:0015074">
    <property type="term" value="P:DNA integration"/>
    <property type="evidence" value="ECO:0007669"/>
    <property type="project" value="InterPro"/>
</dbReference>
<dbReference type="Pfam" id="PF22483">
    <property type="entry name" value="Mu-transpos_C_2"/>
    <property type="match status" value="1"/>
</dbReference>
<gene>
    <name evidence="3" type="primary">isftu1</name>
    <name evidence="3" type="ORF">SOCE26_002160</name>
</gene>
<dbReference type="Gene3D" id="3.30.420.10">
    <property type="entry name" value="Ribonuclease H-like superfamily/Ribonuclease H"/>
    <property type="match status" value="1"/>
</dbReference>
<organism evidence="3 4">
    <name type="scientific">Sorangium cellulosum</name>
    <name type="common">Polyangium cellulosum</name>
    <dbReference type="NCBI Taxonomy" id="56"/>
    <lineage>
        <taxon>Bacteria</taxon>
        <taxon>Pseudomonadati</taxon>
        <taxon>Myxococcota</taxon>
        <taxon>Polyangia</taxon>
        <taxon>Polyangiales</taxon>
        <taxon>Polyangiaceae</taxon>
        <taxon>Sorangium</taxon>
    </lineage>
</organism>
<evidence type="ECO:0000313" key="3">
    <source>
        <dbReference type="EMBL" id="AUX38836.1"/>
    </source>
</evidence>
<dbReference type="AlphaFoldDB" id="A0A2L0EHT0"/>
<feature type="domain" description="Integrase catalytic" evidence="2">
    <location>
        <begin position="142"/>
        <end position="318"/>
    </location>
</feature>
<protein>
    <submittedName>
        <fullName evidence="3">Transposase</fullName>
    </submittedName>
</protein>
<dbReference type="GO" id="GO:0003676">
    <property type="term" value="F:nucleic acid binding"/>
    <property type="evidence" value="ECO:0007669"/>
    <property type="project" value="InterPro"/>
</dbReference>
<evidence type="ECO:0000259" key="2">
    <source>
        <dbReference type="PROSITE" id="PS50994"/>
    </source>
</evidence>
<dbReference type="InterPro" id="IPR001584">
    <property type="entry name" value="Integrase_cat-core"/>
</dbReference>
<accession>A0A2L0EHT0</accession>
<dbReference type="OrthoDB" id="9798623at2"/>
<dbReference type="RefSeq" id="WP_104976896.1">
    <property type="nucleotide sequence ID" value="NZ_CP012673.1"/>
</dbReference>
<reference evidence="3 4" key="1">
    <citation type="submission" date="2015-09" db="EMBL/GenBank/DDBJ databases">
        <title>Sorangium comparison.</title>
        <authorList>
            <person name="Zaburannyi N."/>
            <person name="Bunk B."/>
            <person name="Overmann J."/>
            <person name="Mueller R."/>
        </authorList>
    </citation>
    <scope>NUCLEOTIDE SEQUENCE [LARGE SCALE GENOMIC DNA]</scope>
    <source>
        <strain evidence="3 4">So ce26</strain>
    </source>
</reference>
<dbReference type="PANTHER" id="PTHR35004:SF8">
    <property type="entry name" value="TRANSPOSASE RV3428C-RELATED"/>
    <property type="match status" value="1"/>
</dbReference>
<dbReference type="Pfam" id="PF00665">
    <property type="entry name" value="rve"/>
    <property type="match status" value="1"/>
</dbReference>
<name>A0A2L0EHT0_SORCE</name>
<proteinExistence type="inferred from homology"/>
<dbReference type="InterPro" id="IPR054353">
    <property type="entry name" value="IstA-like_C"/>
</dbReference>
<dbReference type="InterPro" id="IPR036397">
    <property type="entry name" value="RNaseH_sf"/>
</dbReference>